<feature type="compositionally biased region" description="Basic and acidic residues" evidence="2">
    <location>
        <begin position="194"/>
        <end position="203"/>
    </location>
</feature>
<evidence type="ECO:0000256" key="2">
    <source>
        <dbReference type="SAM" id="MobiDB-lite"/>
    </source>
</evidence>
<keyword evidence="4" id="KW-1185">Reference proteome</keyword>
<reference evidence="3" key="2">
    <citation type="submission" date="2025-08" db="UniProtKB">
        <authorList>
            <consortium name="Ensembl"/>
        </authorList>
    </citation>
    <scope>IDENTIFICATION</scope>
</reference>
<dbReference type="PANTHER" id="PTHR22089">
    <property type="entry name" value="MIRROR-IMAGE POLYDACTYLY GENE 1 PROTEIN"/>
    <property type="match status" value="1"/>
</dbReference>
<evidence type="ECO:0000313" key="4">
    <source>
        <dbReference type="Proteomes" id="UP000694580"/>
    </source>
</evidence>
<feature type="coiled-coil region" evidence="1">
    <location>
        <begin position="204"/>
        <end position="238"/>
    </location>
</feature>
<dbReference type="GeneTree" id="ENSGT00390000017800"/>
<evidence type="ECO:0000256" key="1">
    <source>
        <dbReference type="SAM" id="Coils"/>
    </source>
</evidence>
<feature type="compositionally biased region" description="Low complexity" evidence="2">
    <location>
        <begin position="167"/>
        <end position="179"/>
    </location>
</feature>
<proteinExistence type="predicted"/>
<feature type="coiled-coil region" evidence="1">
    <location>
        <begin position="491"/>
        <end position="518"/>
    </location>
</feature>
<sequence>MDSRSRAHDVRNALRRAKNKISTLQNELYVKESCSESEEELHNLPWTHKQELKDSLVDMYKANPKVNVELKQRLPSPIRIHCSETTPQLGLLLPHSISGISQSPCASEEVEKALPPVPPPPCPPKSPSQSPVLPSLPANKSTQTGGAMEEDGIPLHPGLDYNDEKSTLSSPELPSTSPSQRNVLQDQGTAKAHGSADSKRQVPVLDKEKNIAFLLKELDSLRDLNKKLQDKMSLKEKELETKLLDGQLLDSQMEAQACERTRVLVEEIYKAQRQRDEAVMARLRLANEERDEALLRAKKLQQAAMELENISPEESDMDLEELLNQVNSADSALGIERSGAAILERLQKARERRAKITAEEMKAVMEERDSALAKCKRLEQDLHVREQSQTSSNNGRHLSAENNQARVRKEELEASQRDRDKALELCQRLQEELQMLRIVHSQHQAETENAEMKEVCSPACTTPTSPTNECQSLLRRLQLLTSEHQNTMGQLQISQEAEREARERVQKLERLVEVLRKKVGTGSVRKVI</sequence>
<dbReference type="AlphaFoldDB" id="A0AAY4A2W8"/>
<feature type="compositionally biased region" description="Polar residues" evidence="2">
    <location>
        <begin position="387"/>
        <end position="405"/>
    </location>
</feature>
<feature type="region of interest" description="Disordered" evidence="2">
    <location>
        <begin position="101"/>
        <end position="203"/>
    </location>
</feature>
<reference evidence="3" key="3">
    <citation type="submission" date="2025-09" db="UniProtKB">
        <authorList>
            <consortium name="Ensembl"/>
        </authorList>
    </citation>
    <scope>IDENTIFICATION</scope>
</reference>
<organism evidence="3 4">
    <name type="scientific">Denticeps clupeoides</name>
    <name type="common">denticle herring</name>
    <dbReference type="NCBI Taxonomy" id="299321"/>
    <lineage>
        <taxon>Eukaryota</taxon>
        <taxon>Metazoa</taxon>
        <taxon>Chordata</taxon>
        <taxon>Craniata</taxon>
        <taxon>Vertebrata</taxon>
        <taxon>Euteleostomi</taxon>
        <taxon>Actinopterygii</taxon>
        <taxon>Neopterygii</taxon>
        <taxon>Teleostei</taxon>
        <taxon>Clupei</taxon>
        <taxon>Clupeiformes</taxon>
        <taxon>Denticipitoidei</taxon>
        <taxon>Denticipitidae</taxon>
        <taxon>Denticeps</taxon>
    </lineage>
</organism>
<feature type="compositionally biased region" description="Low complexity" evidence="2">
    <location>
        <begin position="127"/>
        <end position="137"/>
    </location>
</feature>
<reference evidence="3 4" key="1">
    <citation type="submission" date="2020-06" db="EMBL/GenBank/DDBJ databases">
        <authorList>
            <consortium name="Wellcome Sanger Institute Data Sharing"/>
        </authorList>
    </citation>
    <scope>NUCLEOTIDE SEQUENCE [LARGE SCALE GENOMIC DNA]</scope>
</reference>
<feature type="region of interest" description="Disordered" evidence="2">
    <location>
        <begin position="384"/>
        <end position="417"/>
    </location>
</feature>
<evidence type="ECO:0000313" key="3">
    <source>
        <dbReference type="Ensembl" id="ENSDCDP00010001491.1"/>
    </source>
</evidence>
<keyword evidence="1" id="KW-0175">Coiled coil</keyword>
<protein>
    <recommendedName>
        <fullName evidence="5">Mirror-image polydactyly 1</fullName>
    </recommendedName>
</protein>
<name>A0AAY4A2W8_9TELE</name>
<dbReference type="Proteomes" id="UP000694580">
    <property type="component" value="Chromosome 1"/>
</dbReference>
<accession>A0AAY4A2W8</accession>
<feature type="coiled-coil region" evidence="1">
    <location>
        <begin position="271"/>
        <end position="310"/>
    </location>
</feature>
<dbReference type="PANTHER" id="PTHR22089:SF2">
    <property type="entry name" value="MIRROR-IMAGE POLYDACTYLY GENE 1 PROTEIN"/>
    <property type="match status" value="1"/>
</dbReference>
<feature type="compositionally biased region" description="Pro residues" evidence="2">
    <location>
        <begin position="115"/>
        <end position="126"/>
    </location>
</feature>
<evidence type="ECO:0008006" key="5">
    <source>
        <dbReference type="Google" id="ProtNLM"/>
    </source>
</evidence>
<gene>
    <name evidence="3" type="primary">MIPOL1</name>
</gene>
<dbReference type="Ensembl" id="ENSDCDT00010001559.1">
    <property type="protein sequence ID" value="ENSDCDP00010001491.1"/>
    <property type="gene ID" value="ENSDCDG00010000780.1"/>
</dbReference>
<feature type="compositionally biased region" description="Basic and acidic residues" evidence="2">
    <location>
        <begin position="407"/>
        <end position="417"/>
    </location>
</feature>
<dbReference type="InterPro" id="IPR026175">
    <property type="entry name" value="MIPOL1"/>
</dbReference>